<dbReference type="EMBL" id="KV744991">
    <property type="protein sequence ID" value="OCK79726.1"/>
    <property type="molecule type" value="Genomic_DNA"/>
</dbReference>
<organism evidence="2 3">
    <name type="scientific">Lepidopterella palustris CBS 459.81</name>
    <dbReference type="NCBI Taxonomy" id="1314670"/>
    <lineage>
        <taxon>Eukaryota</taxon>
        <taxon>Fungi</taxon>
        <taxon>Dikarya</taxon>
        <taxon>Ascomycota</taxon>
        <taxon>Pezizomycotina</taxon>
        <taxon>Dothideomycetes</taxon>
        <taxon>Pleosporomycetidae</taxon>
        <taxon>Mytilinidiales</taxon>
        <taxon>Argynnaceae</taxon>
        <taxon>Lepidopterella</taxon>
    </lineage>
</organism>
<dbReference type="AlphaFoldDB" id="A0A8E2E954"/>
<proteinExistence type="predicted"/>
<evidence type="ECO:0000256" key="1">
    <source>
        <dbReference type="SAM" id="Phobius"/>
    </source>
</evidence>
<keyword evidence="1" id="KW-0472">Membrane</keyword>
<feature type="transmembrane region" description="Helical" evidence="1">
    <location>
        <begin position="69"/>
        <end position="92"/>
    </location>
</feature>
<protein>
    <submittedName>
        <fullName evidence="2">Uncharacterized protein</fullName>
    </submittedName>
</protein>
<dbReference type="Proteomes" id="UP000250266">
    <property type="component" value="Unassembled WGS sequence"/>
</dbReference>
<name>A0A8E2E954_9PEZI</name>
<sequence length="110" mass="11901">MASGSPSLSDFISSFFDLVSDFFGAIGPFFITVSDLVYKTISMMVAAFIDIIEGLSPKFFSAITAPANGIMAFLTDNIHVISVIVAAILGFLQYKKYQGTTVMVGEKKRI</sequence>
<evidence type="ECO:0000313" key="2">
    <source>
        <dbReference type="EMBL" id="OCK79726.1"/>
    </source>
</evidence>
<keyword evidence="1" id="KW-0812">Transmembrane</keyword>
<reference evidence="2 3" key="1">
    <citation type="journal article" date="2016" name="Nat. Commun.">
        <title>Ectomycorrhizal ecology is imprinted in the genome of the dominant symbiotic fungus Cenococcum geophilum.</title>
        <authorList>
            <consortium name="DOE Joint Genome Institute"/>
            <person name="Peter M."/>
            <person name="Kohler A."/>
            <person name="Ohm R.A."/>
            <person name="Kuo A."/>
            <person name="Krutzmann J."/>
            <person name="Morin E."/>
            <person name="Arend M."/>
            <person name="Barry K.W."/>
            <person name="Binder M."/>
            <person name="Choi C."/>
            <person name="Clum A."/>
            <person name="Copeland A."/>
            <person name="Grisel N."/>
            <person name="Haridas S."/>
            <person name="Kipfer T."/>
            <person name="LaButti K."/>
            <person name="Lindquist E."/>
            <person name="Lipzen A."/>
            <person name="Maire R."/>
            <person name="Meier B."/>
            <person name="Mihaltcheva S."/>
            <person name="Molinier V."/>
            <person name="Murat C."/>
            <person name="Poggeler S."/>
            <person name="Quandt C.A."/>
            <person name="Sperisen C."/>
            <person name="Tritt A."/>
            <person name="Tisserant E."/>
            <person name="Crous P.W."/>
            <person name="Henrissat B."/>
            <person name="Nehls U."/>
            <person name="Egli S."/>
            <person name="Spatafora J.W."/>
            <person name="Grigoriev I.V."/>
            <person name="Martin F.M."/>
        </authorList>
    </citation>
    <scope>NUCLEOTIDE SEQUENCE [LARGE SCALE GENOMIC DNA]</scope>
    <source>
        <strain evidence="2 3">CBS 459.81</strain>
    </source>
</reference>
<accession>A0A8E2E954</accession>
<keyword evidence="3" id="KW-1185">Reference proteome</keyword>
<evidence type="ECO:0000313" key="3">
    <source>
        <dbReference type="Proteomes" id="UP000250266"/>
    </source>
</evidence>
<gene>
    <name evidence="2" type="ORF">K432DRAFT_443687</name>
</gene>
<keyword evidence="1" id="KW-1133">Transmembrane helix</keyword>
<feature type="transmembrane region" description="Helical" evidence="1">
    <location>
        <begin position="12"/>
        <end position="31"/>
    </location>
</feature>
<feature type="transmembrane region" description="Helical" evidence="1">
    <location>
        <begin position="43"/>
        <end position="63"/>
    </location>
</feature>